<accession>A0A9E7ZTI8</accession>
<dbReference type="InterPro" id="IPR025496">
    <property type="entry name" value="DUF4387"/>
</dbReference>
<gene>
    <name evidence="2" type="ORF">NWE54_24235</name>
</gene>
<proteinExistence type="predicted"/>
<protein>
    <submittedName>
        <fullName evidence="2">DUF4387 domain-containing protein</fullName>
    </submittedName>
</protein>
<dbReference type="Pfam" id="PF14330">
    <property type="entry name" value="DUF4387"/>
    <property type="match status" value="1"/>
</dbReference>
<sequence>MSPASRPLSAIAKTIRSKNAGVDHITFDVIFPDRASYDHVRASGALSPDAVCRVFGIERTRLTDHVEFDPAFAIKFTIARESGSGSLGDGDLFGSQHYAPLIDIPIPERAAG</sequence>
<name>A0A9E7ZTI8_9HYPH</name>
<reference evidence="2" key="1">
    <citation type="submission" date="2022-08" db="EMBL/GenBank/DDBJ databases">
        <title>Complete Genome Sequences of 2 Bosea sp. soil isolates.</title>
        <authorList>
            <person name="Alvarez Arevalo M."/>
            <person name="Sterndorff E.B."/>
            <person name="Faurdal D."/>
            <person name="Joergensen T.S."/>
            <person name="Weber T."/>
        </authorList>
    </citation>
    <scope>NUCLEOTIDE SEQUENCE</scope>
    <source>
        <strain evidence="2">NBC_00436</strain>
    </source>
</reference>
<dbReference type="EMBL" id="CP102774">
    <property type="protein sequence ID" value="UZF86826.1"/>
    <property type="molecule type" value="Genomic_DNA"/>
</dbReference>
<organism evidence="2">
    <name type="scientific">Bosea sp. NBC_00436</name>
    <dbReference type="NCBI Taxonomy" id="2969620"/>
    <lineage>
        <taxon>Bacteria</taxon>
        <taxon>Pseudomonadati</taxon>
        <taxon>Pseudomonadota</taxon>
        <taxon>Alphaproteobacteria</taxon>
        <taxon>Hyphomicrobiales</taxon>
        <taxon>Boseaceae</taxon>
        <taxon>Bosea</taxon>
    </lineage>
</organism>
<evidence type="ECO:0000313" key="2">
    <source>
        <dbReference type="EMBL" id="UZF86826.1"/>
    </source>
</evidence>
<feature type="domain" description="DUF4387" evidence="1">
    <location>
        <begin position="8"/>
        <end position="104"/>
    </location>
</feature>
<dbReference type="AlphaFoldDB" id="A0A9E7ZTI8"/>
<evidence type="ECO:0000259" key="1">
    <source>
        <dbReference type="Pfam" id="PF14330"/>
    </source>
</evidence>